<organism evidence="2 3">
    <name type="scientific">Kwoniella dendrophila CBS 6074</name>
    <dbReference type="NCBI Taxonomy" id="1295534"/>
    <lineage>
        <taxon>Eukaryota</taxon>
        <taxon>Fungi</taxon>
        <taxon>Dikarya</taxon>
        <taxon>Basidiomycota</taxon>
        <taxon>Agaricomycotina</taxon>
        <taxon>Tremellomycetes</taxon>
        <taxon>Tremellales</taxon>
        <taxon>Cryptococcaceae</taxon>
        <taxon>Kwoniella</taxon>
    </lineage>
</organism>
<gene>
    <name evidence="2" type="ORF">L201_007117</name>
</gene>
<accession>A0AAX4K4Y9</accession>
<dbReference type="Proteomes" id="UP001355207">
    <property type="component" value="Chromosome 10"/>
</dbReference>
<feature type="compositionally biased region" description="Basic and acidic residues" evidence="1">
    <location>
        <begin position="142"/>
        <end position="156"/>
    </location>
</feature>
<proteinExistence type="predicted"/>
<evidence type="ECO:0000313" key="3">
    <source>
        <dbReference type="Proteomes" id="UP001355207"/>
    </source>
</evidence>
<reference evidence="2 3" key="1">
    <citation type="submission" date="2024-01" db="EMBL/GenBank/DDBJ databases">
        <title>Comparative genomics of Cryptococcus and Kwoniella reveals pathogenesis evolution and contrasting modes of karyotype evolution via chromosome fusion or intercentromeric recombination.</title>
        <authorList>
            <person name="Coelho M.A."/>
            <person name="David-Palma M."/>
            <person name="Shea T."/>
            <person name="Bowers K."/>
            <person name="McGinley-Smith S."/>
            <person name="Mohammad A.W."/>
            <person name="Gnirke A."/>
            <person name="Yurkov A.M."/>
            <person name="Nowrousian M."/>
            <person name="Sun S."/>
            <person name="Cuomo C.A."/>
            <person name="Heitman J."/>
        </authorList>
    </citation>
    <scope>NUCLEOTIDE SEQUENCE [LARGE SCALE GENOMIC DNA]</scope>
    <source>
        <strain evidence="2 3">CBS 6074</strain>
    </source>
</reference>
<dbReference type="GeneID" id="91097786"/>
<dbReference type="RefSeq" id="XP_066078925.1">
    <property type="nucleotide sequence ID" value="XM_066222828.1"/>
</dbReference>
<feature type="region of interest" description="Disordered" evidence="1">
    <location>
        <begin position="141"/>
        <end position="168"/>
    </location>
</feature>
<protein>
    <recommendedName>
        <fullName evidence="4">BZIP domain-containing protein</fullName>
    </recommendedName>
</protein>
<dbReference type="AlphaFoldDB" id="A0AAX4K4Y9"/>
<evidence type="ECO:0000256" key="1">
    <source>
        <dbReference type="SAM" id="MobiDB-lite"/>
    </source>
</evidence>
<evidence type="ECO:0008006" key="4">
    <source>
        <dbReference type="Google" id="ProtNLM"/>
    </source>
</evidence>
<keyword evidence="3" id="KW-1185">Reference proteome</keyword>
<evidence type="ECO:0000313" key="2">
    <source>
        <dbReference type="EMBL" id="WWC92163.1"/>
    </source>
</evidence>
<name>A0AAX4K4Y9_9TREE</name>
<sequence length="225" mass="25646">MDYCDSGYTEDSNVETCTQDHTYAEDDDAKYINPYVLDARNIVYDDPYPQQPLSHAYTSSAEYGPAEDRVREHETAQDTVNGLPVATFHHHVVPYANLPTEYDRHSSLNPMSAYANESSSSLNDLSEGFSDGITRRQVAKGMFDRKEKERSEEKRSLGRAAQKRHRQRQLDLLNKSRKTIDELATELGYTQARVTYLEDLCRSHGIPFDEWIIPTSQFATSSHNG</sequence>
<dbReference type="EMBL" id="CP144107">
    <property type="protein sequence ID" value="WWC92163.1"/>
    <property type="molecule type" value="Genomic_DNA"/>
</dbReference>